<dbReference type="PROSITE" id="PS00061">
    <property type="entry name" value="ADH_SHORT"/>
    <property type="match status" value="1"/>
</dbReference>
<dbReference type="InterPro" id="IPR002347">
    <property type="entry name" value="SDR_fam"/>
</dbReference>
<reference evidence="3 4" key="1">
    <citation type="submission" date="2018-11" db="EMBL/GenBank/DDBJ databases">
        <title>Genome sequence of Apiotrichum porosum DSM 27194.</title>
        <authorList>
            <person name="Aliyu H."/>
            <person name="Gorte O."/>
            <person name="Ochsenreither K."/>
        </authorList>
    </citation>
    <scope>NUCLEOTIDE SEQUENCE [LARGE SCALE GENOMIC DNA]</scope>
    <source>
        <strain evidence="3 4">DSM 27194</strain>
    </source>
</reference>
<comment type="caution">
    <text evidence="3">The sequence shown here is derived from an EMBL/GenBank/DDBJ whole genome shotgun (WGS) entry which is preliminary data.</text>
</comment>
<dbReference type="SUPFAM" id="SSF51735">
    <property type="entry name" value="NAD(P)-binding Rossmann-fold domains"/>
    <property type="match status" value="1"/>
</dbReference>
<proteinExistence type="predicted"/>
<sequence length="262" mass="27573">MTGNAPRVALVTGAGSGFGRGIAYKFAKDGVAVVVADIVDKAGQETVDAITSKGGKAIYVHCDVTKREDWDAALAATEQAFGGINFVINNAGWTYQSKPVLQTTDKDFDLCIDVNLKSIFHSVHVMLPAFRRTREKGGPAVMVNVASTAGIMGRPGLSWYCASKAAVISVTKNLSIEFGAEQIRFNAICPVIGNTGLKSKFVGELPEEAFLKTIPLGRCSEPEALTATPPPADIANSTCFLCTDEASFLTGVALPVDGGRLA</sequence>
<dbReference type="PANTHER" id="PTHR43639">
    <property type="entry name" value="OXIDOREDUCTASE, SHORT-CHAIN DEHYDROGENASE/REDUCTASE FAMILY (AFU_ORTHOLOGUE AFUA_5G02870)"/>
    <property type="match status" value="1"/>
</dbReference>
<accession>A0A427XD25</accession>
<keyword evidence="4" id="KW-1185">Reference proteome</keyword>
<keyword evidence="1" id="KW-0521">NADP</keyword>
<dbReference type="InterPro" id="IPR036291">
    <property type="entry name" value="NAD(P)-bd_dom_sf"/>
</dbReference>
<organism evidence="3 4">
    <name type="scientific">Apiotrichum porosum</name>
    <dbReference type="NCBI Taxonomy" id="105984"/>
    <lineage>
        <taxon>Eukaryota</taxon>
        <taxon>Fungi</taxon>
        <taxon>Dikarya</taxon>
        <taxon>Basidiomycota</taxon>
        <taxon>Agaricomycotina</taxon>
        <taxon>Tremellomycetes</taxon>
        <taxon>Trichosporonales</taxon>
        <taxon>Trichosporonaceae</taxon>
        <taxon>Apiotrichum</taxon>
    </lineage>
</organism>
<dbReference type="RefSeq" id="XP_028471958.1">
    <property type="nucleotide sequence ID" value="XM_028620742.1"/>
</dbReference>
<protein>
    <submittedName>
        <fullName evidence="3">Uncharacterized protein</fullName>
    </submittedName>
</protein>
<dbReference type="GeneID" id="39589751"/>
<dbReference type="EMBL" id="RSCE01000020">
    <property type="protein sequence ID" value="RSH76811.1"/>
    <property type="molecule type" value="Genomic_DNA"/>
</dbReference>
<dbReference type="Pfam" id="PF13561">
    <property type="entry name" value="adh_short_C2"/>
    <property type="match status" value="1"/>
</dbReference>
<gene>
    <name evidence="3" type="ORF">EHS24_005208</name>
</gene>
<dbReference type="NCBIfam" id="NF005559">
    <property type="entry name" value="PRK07231.1"/>
    <property type="match status" value="1"/>
</dbReference>
<evidence type="ECO:0000313" key="3">
    <source>
        <dbReference type="EMBL" id="RSH76811.1"/>
    </source>
</evidence>
<dbReference type="PRINTS" id="PR00081">
    <property type="entry name" value="GDHRDH"/>
</dbReference>
<dbReference type="InterPro" id="IPR020904">
    <property type="entry name" value="Sc_DH/Rdtase_CS"/>
</dbReference>
<dbReference type="FunFam" id="3.40.50.720:FF:000084">
    <property type="entry name" value="Short-chain dehydrogenase reductase"/>
    <property type="match status" value="1"/>
</dbReference>
<evidence type="ECO:0000256" key="2">
    <source>
        <dbReference type="ARBA" id="ARBA00023002"/>
    </source>
</evidence>
<name>A0A427XD25_9TREE</name>
<evidence type="ECO:0000313" key="4">
    <source>
        <dbReference type="Proteomes" id="UP000279236"/>
    </source>
</evidence>
<dbReference type="GO" id="GO:0016491">
    <property type="term" value="F:oxidoreductase activity"/>
    <property type="evidence" value="ECO:0007669"/>
    <property type="project" value="UniProtKB-KW"/>
</dbReference>
<dbReference type="STRING" id="105984.A0A427XD25"/>
<dbReference type="PANTHER" id="PTHR43639:SF5">
    <property type="entry name" value="OXIDOREDUCTASE, SHORT-CHAIN DEHYDROGENASE_REDUCTASE FAMILY (AFU_ORTHOLOGUE AFUA_6G09140)"/>
    <property type="match status" value="1"/>
</dbReference>
<dbReference type="AlphaFoldDB" id="A0A427XD25"/>
<evidence type="ECO:0000256" key="1">
    <source>
        <dbReference type="ARBA" id="ARBA00022857"/>
    </source>
</evidence>
<dbReference type="PRINTS" id="PR00080">
    <property type="entry name" value="SDRFAMILY"/>
</dbReference>
<keyword evidence="2" id="KW-0560">Oxidoreductase</keyword>
<dbReference type="Proteomes" id="UP000279236">
    <property type="component" value="Unassembled WGS sequence"/>
</dbReference>
<dbReference type="Gene3D" id="3.40.50.720">
    <property type="entry name" value="NAD(P)-binding Rossmann-like Domain"/>
    <property type="match status" value="1"/>
</dbReference>
<dbReference type="OrthoDB" id="1393670at2759"/>